<keyword evidence="7 9" id="KW-0456">Lyase</keyword>
<sequence length="272" mass="30199">MNRITSLFRQKKEQVLSVFFTAGFPALQDTVPVLTALQEAGADLVEIGMPYSDPMADGPVIQASNTRALANGMSVELLFEQLKDIRTHIHIPILLMGYYNPVLQYGVEQFVTQAAAAGIDGIIIPDLPLQEYEQQYQQLFQAHKLSNVFLVTPQTPEDRLLHIDRLSTGFIYIVSSSSTTGNQQQQQGHDSYFSRIRQTPLQNPALIGFNIKDQESFRYACQYAAGAIIGSAFIRVLEQADDLRPAIHAFVQQLRGAAEPLPSAPHRQTATL</sequence>
<dbReference type="PANTHER" id="PTHR43406:SF1">
    <property type="entry name" value="TRYPTOPHAN SYNTHASE ALPHA CHAIN, CHLOROPLASTIC"/>
    <property type="match status" value="1"/>
</dbReference>
<keyword evidence="6 9" id="KW-0057">Aromatic amino acid biosynthesis</keyword>
<reference evidence="11" key="1">
    <citation type="submission" date="2020-05" db="EMBL/GenBank/DDBJ databases">
        <title>Chitinophaga laudate sp. nov., isolated from a tropical peat swamp.</title>
        <authorList>
            <person name="Goh C.B.S."/>
            <person name="Lee M.S."/>
            <person name="Parimannan S."/>
            <person name="Pasbakhsh P."/>
            <person name="Yule C.M."/>
            <person name="Rajandas H."/>
            <person name="Loke S."/>
            <person name="Croft L."/>
            <person name="Tan J.B.L."/>
        </authorList>
    </citation>
    <scope>NUCLEOTIDE SEQUENCE</scope>
    <source>
        <strain evidence="11">Mgbs1</strain>
    </source>
</reference>
<dbReference type="Gene3D" id="3.20.20.70">
    <property type="entry name" value="Aldolase class I"/>
    <property type="match status" value="1"/>
</dbReference>
<dbReference type="HAMAP" id="MF_00131">
    <property type="entry name" value="Trp_synth_alpha"/>
    <property type="match status" value="1"/>
</dbReference>
<dbReference type="InterPro" id="IPR013785">
    <property type="entry name" value="Aldolase_TIM"/>
</dbReference>
<evidence type="ECO:0000256" key="5">
    <source>
        <dbReference type="ARBA" id="ARBA00022822"/>
    </source>
</evidence>
<dbReference type="CDD" id="cd04724">
    <property type="entry name" value="Tryptophan_synthase_alpha"/>
    <property type="match status" value="1"/>
</dbReference>
<comment type="subunit">
    <text evidence="3 9">Tetramer of two alpha and two beta chains.</text>
</comment>
<proteinExistence type="inferred from homology"/>
<dbReference type="OrthoDB" id="9804578at2"/>
<dbReference type="NCBIfam" id="TIGR00262">
    <property type="entry name" value="trpA"/>
    <property type="match status" value="1"/>
</dbReference>
<evidence type="ECO:0000256" key="6">
    <source>
        <dbReference type="ARBA" id="ARBA00023141"/>
    </source>
</evidence>
<dbReference type="PROSITE" id="PS00167">
    <property type="entry name" value="TRP_SYNTHASE_ALPHA"/>
    <property type="match status" value="1"/>
</dbReference>
<dbReference type="InterPro" id="IPR011060">
    <property type="entry name" value="RibuloseP-bd_barrel"/>
</dbReference>
<evidence type="ECO:0000256" key="1">
    <source>
        <dbReference type="ARBA" id="ARBA00003365"/>
    </source>
</evidence>
<comment type="caution">
    <text evidence="11">The sequence shown here is derived from an EMBL/GenBank/DDBJ whole genome shotgun (WGS) entry which is preliminary data.</text>
</comment>
<dbReference type="FunFam" id="3.20.20.70:FF:000037">
    <property type="entry name" value="Tryptophan synthase alpha chain"/>
    <property type="match status" value="1"/>
</dbReference>
<evidence type="ECO:0000256" key="2">
    <source>
        <dbReference type="ARBA" id="ARBA00004733"/>
    </source>
</evidence>
<comment type="function">
    <text evidence="1 9">The alpha subunit is responsible for the aldol cleavage of indoleglycerol phosphate to indole and glyceraldehyde 3-phosphate.</text>
</comment>
<dbReference type="Proteomes" id="UP000281028">
    <property type="component" value="Unassembled WGS sequence"/>
</dbReference>
<evidence type="ECO:0000256" key="3">
    <source>
        <dbReference type="ARBA" id="ARBA00011270"/>
    </source>
</evidence>
<dbReference type="InterPro" id="IPR018204">
    <property type="entry name" value="Trp_synthase_alpha_AS"/>
</dbReference>
<evidence type="ECO:0000256" key="7">
    <source>
        <dbReference type="ARBA" id="ARBA00023239"/>
    </source>
</evidence>
<evidence type="ECO:0000256" key="9">
    <source>
        <dbReference type="HAMAP-Rule" id="MF_00131"/>
    </source>
</evidence>
<accession>A0A3S1BNL2</accession>
<dbReference type="GO" id="GO:0004834">
    <property type="term" value="F:tryptophan synthase activity"/>
    <property type="evidence" value="ECO:0007669"/>
    <property type="project" value="UniProtKB-UniRule"/>
</dbReference>
<dbReference type="GO" id="GO:0005829">
    <property type="term" value="C:cytosol"/>
    <property type="evidence" value="ECO:0007669"/>
    <property type="project" value="TreeGrafter"/>
</dbReference>
<comment type="similarity">
    <text evidence="9 10">Belongs to the TrpA family.</text>
</comment>
<dbReference type="AlphaFoldDB" id="A0A3S1BNL2"/>
<dbReference type="InterPro" id="IPR002028">
    <property type="entry name" value="Trp_synthase_suA"/>
</dbReference>
<comment type="pathway">
    <text evidence="2 9">Amino-acid biosynthesis; L-tryptophan biosynthesis; L-tryptophan from chorismate: step 5/5.</text>
</comment>
<comment type="catalytic activity">
    <reaction evidence="8 9">
        <text>(1S,2R)-1-C-(indol-3-yl)glycerol 3-phosphate + L-serine = D-glyceraldehyde 3-phosphate + L-tryptophan + H2O</text>
        <dbReference type="Rhea" id="RHEA:10532"/>
        <dbReference type="ChEBI" id="CHEBI:15377"/>
        <dbReference type="ChEBI" id="CHEBI:33384"/>
        <dbReference type="ChEBI" id="CHEBI:57912"/>
        <dbReference type="ChEBI" id="CHEBI:58866"/>
        <dbReference type="ChEBI" id="CHEBI:59776"/>
        <dbReference type="EC" id="4.2.1.20"/>
    </reaction>
</comment>
<organism evidence="11 12">
    <name type="scientific">Chitinophaga solisilvae</name>
    <dbReference type="NCBI Taxonomy" id="1233460"/>
    <lineage>
        <taxon>Bacteria</taxon>
        <taxon>Pseudomonadati</taxon>
        <taxon>Bacteroidota</taxon>
        <taxon>Chitinophagia</taxon>
        <taxon>Chitinophagales</taxon>
        <taxon>Chitinophagaceae</taxon>
        <taxon>Chitinophaga</taxon>
    </lineage>
</organism>
<protein>
    <recommendedName>
        <fullName evidence="9">Tryptophan synthase alpha chain</fullName>
        <ecNumber evidence="9">4.2.1.20</ecNumber>
    </recommendedName>
</protein>
<gene>
    <name evidence="9" type="primary">trpA</name>
    <name evidence="11" type="ORF">ECE50_010710</name>
</gene>
<evidence type="ECO:0000313" key="12">
    <source>
        <dbReference type="Proteomes" id="UP000281028"/>
    </source>
</evidence>
<dbReference type="PANTHER" id="PTHR43406">
    <property type="entry name" value="TRYPTOPHAN SYNTHASE, ALPHA CHAIN"/>
    <property type="match status" value="1"/>
</dbReference>
<evidence type="ECO:0000256" key="4">
    <source>
        <dbReference type="ARBA" id="ARBA00022605"/>
    </source>
</evidence>
<keyword evidence="5 9" id="KW-0822">Tryptophan biosynthesis</keyword>
<dbReference type="Pfam" id="PF00290">
    <property type="entry name" value="Trp_syntA"/>
    <property type="match status" value="1"/>
</dbReference>
<dbReference type="EMBL" id="RIAR02000001">
    <property type="protein sequence ID" value="NSL87303.1"/>
    <property type="molecule type" value="Genomic_DNA"/>
</dbReference>
<evidence type="ECO:0000313" key="11">
    <source>
        <dbReference type="EMBL" id="NSL87303.1"/>
    </source>
</evidence>
<evidence type="ECO:0000256" key="8">
    <source>
        <dbReference type="ARBA" id="ARBA00049047"/>
    </source>
</evidence>
<evidence type="ECO:0000256" key="10">
    <source>
        <dbReference type="RuleBase" id="RU003662"/>
    </source>
</evidence>
<name>A0A3S1BNL2_9BACT</name>
<dbReference type="EC" id="4.2.1.20" evidence="9"/>
<keyword evidence="12" id="KW-1185">Reference proteome</keyword>
<feature type="active site" description="Proton acceptor" evidence="9">
    <location>
        <position position="57"/>
    </location>
</feature>
<feature type="active site" description="Proton acceptor" evidence="9">
    <location>
        <position position="46"/>
    </location>
</feature>
<keyword evidence="4 9" id="KW-0028">Amino-acid biosynthesis</keyword>
<dbReference type="SUPFAM" id="SSF51366">
    <property type="entry name" value="Ribulose-phoshate binding barrel"/>
    <property type="match status" value="1"/>
</dbReference>